<evidence type="ECO:0000313" key="3">
    <source>
        <dbReference type="Proteomes" id="UP000256964"/>
    </source>
</evidence>
<dbReference type="EMBL" id="KZ857422">
    <property type="protein sequence ID" value="RDX47059.1"/>
    <property type="molecule type" value="Genomic_DNA"/>
</dbReference>
<feature type="compositionally biased region" description="Basic and acidic residues" evidence="1">
    <location>
        <begin position="260"/>
        <end position="286"/>
    </location>
</feature>
<evidence type="ECO:0000313" key="2">
    <source>
        <dbReference type="EMBL" id="RDX47059.1"/>
    </source>
</evidence>
<protein>
    <submittedName>
        <fullName evidence="2">Uncharacterized protein</fullName>
    </submittedName>
</protein>
<keyword evidence="3" id="KW-1185">Reference proteome</keyword>
<feature type="compositionally biased region" description="Acidic residues" evidence="1">
    <location>
        <begin position="308"/>
        <end position="318"/>
    </location>
</feature>
<gene>
    <name evidence="2" type="ORF">OH76DRAFT_1485111</name>
</gene>
<dbReference type="Proteomes" id="UP000256964">
    <property type="component" value="Unassembled WGS sequence"/>
</dbReference>
<proteinExistence type="predicted"/>
<feature type="compositionally biased region" description="Polar residues" evidence="1">
    <location>
        <begin position="405"/>
        <end position="415"/>
    </location>
</feature>
<reference evidence="2 3" key="1">
    <citation type="journal article" date="2018" name="Biotechnol. Biofuels">
        <title>Integrative visual omics of the white-rot fungus Polyporus brumalis exposes the biotechnological potential of its oxidative enzymes for delignifying raw plant biomass.</title>
        <authorList>
            <person name="Miyauchi S."/>
            <person name="Rancon A."/>
            <person name="Drula E."/>
            <person name="Hage H."/>
            <person name="Chaduli D."/>
            <person name="Favel A."/>
            <person name="Grisel S."/>
            <person name="Henrissat B."/>
            <person name="Herpoel-Gimbert I."/>
            <person name="Ruiz-Duenas F.J."/>
            <person name="Chevret D."/>
            <person name="Hainaut M."/>
            <person name="Lin J."/>
            <person name="Wang M."/>
            <person name="Pangilinan J."/>
            <person name="Lipzen A."/>
            <person name="Lesage-Meessen L."/>
            <person name="Navarro D."/>
            <person name="Riley R."/>
            <person name="Grigoriev I.V."/>
            <person name="Zhou S."/>
            <person name="Raouche S."/>
            <person name="Rosso M.N."/>
        </authorList>
    </citation>
    <scope>NUCLEOTIDE SEQUENCE [LARGE SCALE GENOMIC DNA]</scope>
    <source>
        <strain evidence="2 3">BRFM 1820</strain>
    </source>
</reference>
<evidence type="ECO:0000256" key="1">
    <source>
        <dbReference type="SAM" id="MobiDB-lite"/>
    </source>
</evidence>
<sequence length="433" mass="47707">MRELRKVREDQKTINMNMTKILALLKKEEAPANEAIVAVKMEQGVPRSWDDIPVRASDPPVRLVDLAAQPVISSLPGSTAIPRRLVINYRSRTCRLWLISAPLASSVSSVLNAHRHMSSTSSSRLDPKTYHPSLQPAVEEAYRQGIKLTVFPGLLKRSQFATTQDAVQYLKDCSEVRRGEPCVLAKRQCIIHNGSSIRCLHCFVLETKLPCTHQTKMEKKGHASTPQCHHYKEGLEHKLITVPDSLTWESKRDQKKLKKALRDSSGRVADEPSAPTDEKGKQREDTHAAVAEWAVQVDNASSNHSGEEDVNQLAEDESPVVTKGKGKGKAKAKAKKASKASPQKKTKDGDTAILEDVRSLLQHLVKTSDEMLQNSSDLLKLKRRRYELSSDSDSESEAKRPRTDGTPTAGASNIASRGAVPENAVAGPSRNAS</sequence>
<accession>A0A371D3I5</accession>
<organism evidence="2 3">
    <name type="scientific">Lentinus brumalis</name>
    <dbReference type="NCBI Taxonomy" id="2498619"/>
    <lineage>
        <taxon>Eukaryota</taxon>
        <taxon>Fungi</taxon>
        <taxon>Dikarya</taxon>
        <taxon>Basidiomycota</taxon>
        <taxon>Agaricomycotina</taxon>
        <taxon>Agaricomycetes</taxon>
        <taxon>Polyporales</taxon>
        <taxon>Polyporaceae</taxon>
        <taxon>Lentinus</taxon>
    </lineage>
</organism>
<feature type="region of interest" description="Disordered" evidence="1">
    <location>
        <begin position="300"/>
        <end position="353"/>
    </location>
</feature>
<feature type="compositionally biased region" description="Basic residues" evidence="1">
    <location>
        <begin position="324"/>
        <end position="344"/>
    </location>
</feature>
<feature type="region of interest" description="Disordered" evidence="1">
    <location>
        <begin position="366"/>
        <end position="433"/>
    </location>
</feature>
<dbReference type="AlphaFoldDB" id="A0A371D3I5"/>
<name>A0A371D3I5_9APHY</name>
<feature type="region of interest" description="Disordered" evidence="1">
    <location>
        <begin position="257"/>
        <end position="286"/>
    </location>
</feature>
<dbReference type="STRING" id="139420.A0A371D3I5"/>